<dbReference type="InterPro" id="IPR017438">
    <property type="entry name" value="ATP-NAD_kinase_N"/>
</dbReference>
<dbReference type="InterPro" id="IPR050187">
    <property type="entry name" value="Lipid_Phosphate_FormReg"/>
</dbReference>
<keyword evidence="7" id="KW-0067">ATP-binding</keyword>
<keyword evidence="2" id="KW-0444">Lipid biosynthesis</keyword>
<dbReference type="PROSITE" id="PS50146">
    <property type="entry name" value="DAGK"/>
    <property type="match status" value="1"/>
</dbReference>
<keyword evidence="9" id="KW-0443">Lipid metabolism</keyword>
<comment type="caution">
    <text evidence="13">The sequence shown here is derived from an EMBL/GenBank/DDBJ whole genome shotgun (WGS) entry which is preliminary data.</text>
</comment>
<dbReference type="InterPro" id="IPR016064">
    <property type="entry name" value="NAD/diacylglycerol_kinase_sf"/>
</dbReference>
<dbReference type="GO" id="GO:0046872">
    <property type="term" value="F:metal ion binding"/>
    <property type="evidence" value="ECO:0007669"/>
    <property type="project" value="UniProtKB-KW"/>
</dbReference>
<dbReference type="InterPro" id="IPR001206">
    <property type="entry name" value="Diacylglycerol_kinase_cat_dom"/>
</dbReference>
<evidence type="ECO:0000256" key="6">
    <source>
        <dbReference type="ARBA" id="ARBA00022777"/>
    </source>
</evidence>
<evidence type="ECO:0000256" key="4">
    <source>
        <dbReference type="ARBA" id="ARBA00022723"/>
    </source>
</evidence>
<keyword evidence="6 13" id="KW-0418">Kinase</keyword>
<proteinExistence type="predicted"/>
<dbReference type="Gene3D" id="3.40.50.10330">
    <property type="entry name" value="Probable inorganic polyphosphate/atp-NAD kinase, domain 1"/>
    <property type="match status" value="1"/>
</dbReference>
<dbReference type="Proteomes" id="UP000544872">
    <property type="component" value="Unassembled WGS sequence"/>
</dbReference>
<evidence type="ECO:0000256" key="8">
    <source>
        <dbReference type="ARBA" id="ARBA00022842"/>
    </source>
</evidence>
<organism evidence="13 14">
    <name type="scientific">Novispirillum itersonii</name>
    <name type="common">Aquaspirillum itersonii</name>
    <dbReference type="NCBI Taxonomy" id="189"/>
    <lineage>
        <taxon>Bacteria</taxon>
        <taxon>Pseudomonadati</taxon>
        <taxon>Pseudomonadota</taxon>
        <taxon>Alphaproteobacteria</taxon>
        <taxon>Rhodospirillales</taxon>
        <taxon>Novispirillaceae</taxon>
        <taxon>Novispirillum</taxon>
    </lineage>
</organism>
<dbReference type="GO" id="GO:0005524">
    <property type="term" value="F:ATP binding"/>
    <property type="evidence" value="ECO:0007669"/>
    <property type="project" value="UniProtKB-KW"/>
</dbReference>
<evidence type="ECO:0000256" key="10">
    <source>
        <dbReference type="ARBA" id="ARBA00023209"/>
    </source>
</evidence>
<evidence type="ECO:0000256" key="2">
    <source>
        <dbReference type="ARBA" id="ARBA00022516"/>
    </source>
</evidence>
<dbReference type="Pfam" id="PF19279">
    <property type="entry name" value="YegS_C"/>
    <property type="match status" value="1"/>
</dbReference>
<gene>
    <name evidence="13" type="ORF">FHS48_003536</name>
</gene>
<evidence type="ECO:0000256" key="3">
    <source>
        <dbReference type="ARBA" id="ARBA00022679"/>
    </source>
</evidence>
<dbReference type="EMBL" id="JACIIX010000016">
    <property type="protein sequence ID" value="MBB6212089.1"/>
    <property type="molecule type" value="Genomic_DNA"/>
</dbReference>
<evidence type="ECO:0000256" key="1">
    <source>
        <dbReference type="ARBA" id="ARBA00001946"/>
    </source>
</evidence>
<dbReference type="RefSeq" id="WP_184265434.1">
    <property type="nucleotide sequence ID" value="NZ_JACIIX010000016.1"/>
</dbReference>
<keyword evidence="5" id="KW-0547">Nucleotide-binding</keyword>
<dbReference type="Gene3D" id="2.60.200.40">
    <property type="match status" value="1"/>
</dbReference>
<dbReference type="NCBIfam" id="TIGR00147">
    <property type="entry name" value="YegS/Rv2252/BmrU family lipid kinase"/>
    <property type="match status" value="1"/>
</dbReference>
<comment type="cofactor">
    <cofactor evidence="1">
        <name>Mg(2+)</name>
        <dbReference type="ChEBI" id="CHEBI:18420"/>
    </cofactor>
</comment>
<evidence type="ECO:0000256" key="7">
    <source>
        <dbReference type="ARBA" id="ARBA00022840"/>
    </source>
</evidence>
<accession>A0A7X0DP86</accession>
<evidence type="ECO:0000259" key="12">
    <source>
        <dbReference type="PROSITE" id="PS50146"/>
    </source>
</evidence>
<evidence type="ECO:0000313" key="14">
    <source>
        <dbReference type="Proteomes" id="UP000544872"/>
    </source>
</evidence>
<feature type="domain" description="DAGKc" evidence="12">
    <location>
        <begin position="2"/>
        <end position="135"/>
    </location>
</feature>
<evidence type="ECO:0000256" key="11">
    <source>
        <dbReference type="ARBA" id="ARBA00023264"/>
    </source>
</evidence>
<protein>
    <submittedName>
        <fullName evidence="13">YegS/Rv2252/BmrU family lipid kinase</fullName>
    </submittedName>
</protein>
<dbReference type="AlphaFoldDB" id="A0A7X0DP86"/>
<evidence type="ECO:0000256" key="5">
    <source>
        <dbReference type="ARBA" id="ARBA00022741"/>
    </source>
</evidence>
<dbReference type="Pfam" id="PF00781">
    <property type="entry name" value="DAGK_cat"/>
    <property type="match status" value="1"/>
</dbReference>
<reference evidence="13 14" key="1">
    <citation type="submission" date="2020-08" db="EMBL/GenBank/DDBJ databases">
        <title>Genomic Encyclopedia of Type Strains, Phase IV (KMG-IV): sequencing the most valuable type-strain genomes for metagenomic binning, comparative biology and taxonomic classification.</title>
        <authorList>
            <person name="Goeker M."/>
        </authorList>
    </citation>
    <scope>NUCLEOTIDE SEQUENCE [LARGE SCALE GENOMIC DNA]</scope>
    <source>
        <strain evidence="13 14">DSM 11590</strain>
    </source>
</reference>
<sequence length="309" mass="33259">MTRPKRLTVIFNPTAGGDKRRRLQAVLAHLRRRGCDLDLRETTRAGDAERFAAALTPGETDLVVAAGGDGTINEVVNGLLALPAGTAPPLGIIPLGTANVLALELKQGLSAAAVARTLTEGTPRPLCVVATDQPSPVAPDRRRHFLLMAGAGFDAHVVAHVRLGLKRHTGKLAYVVETLLQAVRYDFPTVRLEVDGHAYDAATAVVCNGRLYGGPFVVVPDGNLEKPTLRIAVLTRKGYRNVFRYALALALGRLPTLKDVEVLETTRVRLISPEGAPLQADGDSFGTLPLEMWLADRRVDVVFPPQEPR</sequence>
<keyword evidence="4" id="KW-0479">Metal-binding</keyword>
<dbReference type="SMART" id="SM00046">
    <property type="entry name" value="DAGKc"/>
    <property type="match status" value="1"/>
</dbReference>
<keyword evidence="11" id="KW-1208">Phospholipid metabolism</keyword>
<dbReference type="SUPFAM" id="SSF111331">
    <property type="entry name" value="NAD kinase/diacylglycerol kinase-like"/>
    <property type="match status" value="1"/>
</dbReference>
<dbReference type="InterPro" id="IPR045540">
    <property type="entry name" value="YegS/DAGK_C"/>
</dbReference>
<keyword evidence="3" id="KW-0808">Transferase</keyword>
<keyword evidence="8" id="KW-0460">Magnesium</keyword>
<keyword evidence="10" id="KW-0594">Phospholipid biosynthesis</keyword>
<dbReference type="InterPro" id="IPR005218">
    <property type="entry name" value="Diacylglycerol/lipid_kinase"/>
</dbReference>
<dbReference type="GO" id="GO:0005886">
    <property type="term" value="C:plasma membrane"/>
    <property type="evidence" value="ECO:0007669"/>
    <property type="project" value="TreeGrafter"/>
</dbReference>
<keyword evidence="14" id="KW-1185">Reference proteome</keyword>
<dbReference type="PANTHER" id="PTHR12358">
    <property type="entry name" value="SPHINGOSINE KINASE"/>
    <property type="match status" value="1"/>
</dbReference>
<name>A0A7X0DP86_NOVIT</name>
<dbReference type="PANTHER" id="PTHR12358:SF106">
    <property type="entry name" value="LIPID KINASE YEGS"/>
    <property type="match status" value="1"/>
</dbReference>
<evidence type="ECO:0000313" key="13">
    <source>
        <dbReference type="EMBL" id="MBB6212089.1"/>
    </source>
</evidence>
<evidence type="ECO:0000256" key="9">
    <source>
        <dbReference type="ARBA" id="ARBA00023098"/>
    </source>
</evidence>
<dbReference type="GO" id="GO:0008654">
    <property type="term" value="P:phospholipid biosynthetic process"/>
    <property type="evidence" value="ECO:0007669"/>
    <property type="project" value="UniProtKB-KW"/>
</dbReference>
<dbReference type="GO" id="GO:0016301">
    <property type="term" value="F:kinase activity"/>
    <property type="evidence" value="ECO:0007669"/>
    <property type="project" value="UniProtKB-KW"/>
</dbReference>